<evidence type="ECO:0000313" key="2">
    <source>
        <dbReference type="EMBL" id="RAI36922.1"/>
    </source>
</evidence>
<comment type="caution">
    <text evidence="2">The sequence shown here is derived from an EMBL/GenBank/DDBJ whole genome shotgun (WGS) entry which is preliminary data.</text>
</comment>
<accession>A0A327KHS0</accession>
<name>A0A327KHS0_9BRAD</name>
<dbReference type="OrthoDB" id="9808546at2"/>
<dbReference type="RefSeq" id="WP_111423199.1">
    <property type="nucleotide sequence ID" value="NZ_NPEX01000469.1"/>
</dbReference>
<dbReference type="Proteomes" id="UP000249130">
    <property type="component" value="Unassembled WGS sequence"/>
</dbReference>
<protein>
    <submittedName>
        <fullName evidence="2">Uncharacterized protein</fullName>
    </submittedName>
</protein>
<feature type="chain" id="PRO_5016349793" evidence="1">
    <location>
        <begin position="30"/>
        <end position="155"/>
    </location>
</feature>
<keyword evidence="1" id="KW-0732">Signal</keyword>
<dbReference type="AlphaFoldDB" id="A0A327KHS0"/>
<evidence type="ECO:0000313" key="3">
    <source>
        <dbReference type="Proteomes" id="UP000249130"/>
    </source>
</evidence>
<sequence length="155" mass="17423">MSATRKYVRLLATAAAAALLWGVAAESRAANLFELNFWLSGPRYDAVVPLCEESWPLLQIQEAFAEKERRFWNSELKIVGFERVHEVKFMPWASGTIPRRFCSGRVLTNDGHARTIHYSIAENTGFAGASTGVEWCVVGLDRNWAFNPSCKMARP</sequence>
<proteinExistence type="predicted"/>
<keyword evidence="3" id="KW-1185">Reference proteome</keyword>
<feature type="signal peptide" evidence="1">
    <location>
        <begin position="1"/>
        <end position="29"/>
    </location>
</feature>
<organism evidence="2 3">
    <name type="scientific">Rhodoplanes roseus</name>
    <dbReference type="NCBI Taxonomy" id="29409"/>
    <lineage>
        <taxon>Bacteria</taxon>
        <taxon>Pseudomonadati</taxon>
        <taxon>Pseudomonadota</taxon>
        <taxon>Alphaproteobacteria</taxon>
        <taxon>Hyphomicrobiales</taxon>
        <taxon>Nitrobacteraceae</taxon>
        <taxon>Rhodoplanes</taxon>
    </lineage>
</organism>
<gene>
    <name evidence="2" type="ORF">CH341_30010</name>
</gene>
<evidence type="ECO:0000256" key="1">
    <source>
        <dbReference type="SAM" id="SignalP"/>
    </source>
</evidence>
<reference evidence="2 3" key="1">
    <citation type="submission" date="2017-07" db="EMBL/GenBank/DDBJ databases">
        <title>Draft Genome Sequences of Select Purple Nonsulfur Bacteria.</title>
        <authorList>
            <person name="Lasarre B."/>
            <person name="Mckinlay J.B."/>
        </authorList>
    </citation>
    <scope>NUCLEOTIDE SEQUENCE [LARGE SCALE GENOMIC DNA]</scope>
    <source>
        <strain evidence="2 3">DSM 5909</strain>
    </source>
</reference>
<dbReference type="EMBL" id="NPEX01000469">
    <property type="protein sequence ID" value="RAI36922.1"/>
    <property type="molecule type" value="Genomic_DNA"/>
</dbReference>